<reference evidence="2 3" key="1">
    <citation type="submission" date="2021-08" db="EMBL/GenBank/DDBJ databases">
        <title>Streptomyces sp. PTM05 isolated from lichen.</title>
        <authorList>
            <person name="Somphong A."/>
            <person name="Phongsopitanun W."/>
            <person name="Tanasupawat S."/>
        </authorList>
    </citation>
    <scope>NUCLEOTIDE SEQUENCE [LARGE SCALE GENOMIC DNA]</scope>
    <source>
        <strain evidence="2 3">Ptm05</strain>
    </source>
</reference>
<organism evidence="2 3">
    <name type="scientific">Streptantibioticus parmotrematis</name>
    <dbReference type="NCBI Taxonomy" id="2873249"/>
    <lineage>
        <taxon>Bacteria</taxon>
        <taxon>Bacillati</taxon>
        <taxon>Actinomycetota</taxon>
        <taxon>Actinomycetes</taxon>
        <taxon>Kitasatosporales</taxon>
        <taxon>Streptomycetaceae</taxon>
        <taxon>Streptantibioticus</taxon>
    </lineage>
</organism>
<keyword evidence="3" id="KW-1185">Reference proteome</keyword>
<proteinExistence type="predicted"/>
<feature type="domain" description="DUF397" evidence="1">
    <location>
        <begin position="47"/>
        <end position="98"/>
    </location>
</feature>
<dbReference type="Proteomes" id="UP001198565">
    <property type="component" value="Unassembled WGS sequence"/>
</dbReference>
<evidence type="ECO:0000313" key="2">
    <source>
        <dbReference type="EMBL" id="MBY8888628.1"/>
    </source>
</evidence>
<dbReference type="RefSeq" id="WP_222981345.1">
    <property type="nucleotide sequence ID" value="NZ_JAINVZ010000027.1"/>
</dbReference>
<protein>
    <submittedName>
        <fullName evidence="2">DUF397 domain-containing protein</fullName>
    </submittedName>
</protein>
<evidence type="ECO:0000259" key="1">
    <source>
        <dbReference type="Pfam" id="PF04149"/>
    </source>
</evidence>
<dbReference type="Pfam" id="PF04149">
    <property type="entry name" value="DUF397"/>
    <property type="match status" value="3"/>
</dbReference>
<dbReference type="InterPro" id="IPR007278">
    <property type="entry name" value="DUF397"/>
</dbReference>
<evidence type="ECO:0000313" key="3">
    <source>
        <dbReference type="Proteomes" id="UP001198565"/>
    </source>
</evidence>
<feature type="domain" description="DUF397" evidence="1">
    <location>
        <begin position="6"/>
        <end position="24"/>
    </location>
</feature>
<comment type="caution">
    <text evidence="2">The sequence shown here is derived from an EMBL/GenBank/DDBJ whole genome shotgun (WGS) entry which is preliminary data.</text>
</comment>
<name>A0ABS7QZI3_9ACTN</name>
<gene>
    <name evidence="2" type="ORF">K7472_27850</name>
</gene>
<sequence>MSTSGLAWFKSSHSGSQGDNCVEISFSWRKSTYSSGGDGDCVEVAVSWHKSSHSGDSGDACVEVAACPEVIHVRDSKDKDGPHLTFAPTAWSEFLTLARDL</sequence>
<dbReference type="EMBL" id="JAINVZ010000027">
    <property type="protein sequence ID" value="MBY8888628.1"/>
    <property type="molecule type" value="Genomic_DNA"/>
</dbReference>
<feature type="domain" description="DUF397" evidence="1">
    <location>
        <begin position="27"/>
        <end position="45"/>
    </location>
</feature>
<accession>A0ABS7QZI3</accession>